<sequence>MNTSVNSYTASLSISIGVTRSGKTTGSTAAQTQQAAAALAKFMRQNGIETLTPNQLYGLARNTSGDTPQDLSEAANFMLTHPDIYALLETRDAPGRDGISGVANFDFAARGGLDAELRDYAPDAAASSMTEQAASGALAAFMRQSPGSRIDPNTLYKLAMRPNSDTSPTVSAAAKFMLQNPEAYRRIETNDVAGADGISGVENFEAAAQGILRGLSTARIGSTATPPRLPDLGRVAPVAPRAQQSADGSQSLDAQSAARILADHMLGRKGFARLIPMTPERLYRLAEGGKASPELAAAAKFMLQNPDVYRAIETHDVPGADGKSGVGNLLAAARGQIPGVGGNVTSATRNVLQLLLQLLQQLRGASQQQPQAQPLDGQSAARILADHMVAEAGGARNFFGKRLLPKIQPMTVDRLYQLSQGQGPVAEAARFMLKNPDIYRAIETRDVPGADGKSGLGNLLAAARGDIPGVKGGTDNGLRNVLQLLQQLLQLLKADAEPNPPMDGQSAARILADHMLGRKGLARLMPMTPLHLLRLSQGQGPVAEAAKFMLQNPGIYRAIETHDVPGADGKSGVGNLLAAARGEIPGVQGKAGGAQQLLPLLLQLLQLLQATSGVQAPLDGRSAARTLADFLQQQGGGTMTANRLYQLSQGQGPVAEAAKFMLKNPDIYRAIETNDLPGADGESSIDNLLAAANGKVPGVEGGAADRTAGASRSVLDMLLQVLQQLKGQGAAPQPPQLDGQGSARILSDHMLQVNASELAQVFEDTDMSPDRLYKLAESGTASPAVAAAAKFMLQNPEIYRAIETYDAPGADGKSGVGNMLAAARGEIPGLGGTPAANTAAQGNPAAAIRELLTQVLEGLQAREQQRVVQIELKVSVTLSAQVAVRA</sequence>
<name>A0A328ZC73_9BURK</name>
<dbReference type="AlphaFoldDB" id="A0A328ZC73"/>
<protein>
    <submittedName>
        <fullName evidence="1">Uncharacterized protein</fullName>
    </submittedName>
</protein>
<evidence type="ECO:0000313" key="2">
    <source>
        <dbReference type="Proteomes" id="UP000248856"/>
    </source>
</evidence>
<dbReference type="OrthoDB" id="6183696at2"/>
<dbReference type="Proteomes" id="UP000248856">
    <property type="component" value="Unassembled WGS sequence"/>
</dbReference>
<accession>A0A328ZC73</accession>
<gene>
    <name evidence="1" type="ORF">AX018_101590</name>
</gene>
<dbReference type="RefSeq" id="WP_111877116.1">
    <property type="nucleotide sequence ID" value="NZ_CBCSGC010000043.1"/>
</dbReference>
<organism evidence="1 2">
    <name type="scientific">Paracidovorax anthurii</name>
    <dbReference type="NCBI Taxonomy" id="78229"/>
    <lineage>
        <taxon>Bacteria</taxon>
        <taxon>Pseudomonadati</taxon>
        <taxon>Pseudomonadota</taxon>
        <taxon>Betaproteobacteria</taxon>
        <taxon>Burkholderiales</taxon>
        <taxon>Comamonadaceae</taxon>
        <taxon>Paracidovorax</taxon>
    </lineage>
</organism>
<reference evidence="1 2" key="1">
    <citation type="submission" date="2018-06" db="EMBL/GenBank/DDBJ databases">
        <title>Genomic Encyclopedia of Archaeal and Bacterial Type Strains, Phase II (KMG-II): from individual species to whole genera.</title>
        <authorList>
            <person name="Goeker M."/>
        </authorList>
    </citation>
    <scope>NUCLEOTIDE SEQUENCE [LARGE SCALE GENOMIC DNA]</scope>
    <source>
        <strain evidence="1 2">CFPB 3232</strain>
    </source>
</reference>
<proteinExistence type="predicted"/>
<keyword evidence="2" id="KW-1185">Reference proteome</keyword>
<evidence type="ECO:0000313" key="1">
    <source>
        <dbReference type="EMBL" id="RAR83244.1"/>
    </source>
</evidence>
<dbReference type="EMBL" id="QLTA01000015">
    <property type="protein sequence ID" value="RAR83244.1"/>
    <property type="molecule type" value="Genomic_DNA"/>
</dbReference>
<comment type="caution">
    <text evidence="1">The sequence shown here is derived from an EMBL/GenBank/DDBJ whole genome shotgun (WGS) entry which is preliminary data.</text>
</comment>